<dbReference type="EMBL" id="BDIP01002364">
    <property type="protein sequence ID" value="GIQ86179.1"/>
    <property type="molecule type" value="Genomic_DNA"/>
</dbReference>
<evidence type="ECO:0000313" key="2">
    <source>
        <dbReference type="Proteomes" id="UP000265618"/>
    </source>
</evidence>
<dbReference type="SUPFAM" id="SSF48371">
    <property type="entry name" value="ARM repeat"/>
    <property type="match status" value="1"/>
</dbReference>
<dbReference type="InterPro" id="IPR016024">
    <property type="entry name" value="ARM-type_fold"/>
</dbReference>
<reference evidence="1 2" key="1">
    <citation type="journal article" date="2018" name="PLoS ONE">
        <title>The draft genome of Kipferlia bialata reveals reductive genome evolution in fornicate parasites.</title>
        <authorList>
            <person name="Tanifuji G."/>
            <person name="Takabayashi S."/>
            <person name="Kume K."/>
            <person name="Takagi M."/>
            <person name="Nakayama T."/>
            <person name="Kamikawa R."/>
            <person name="Inagaki Y."/>
            <person name="Hashimoto T."/>
        </authorList>
    </citation>
    <scope>NUCLEOTIDE SEQUENCE [LARGE SCALE GENOMIC DNA]</scope>
    <source>
        <strain evidence="1">NY0173</strain>
    </source>
</reference>
<keyword evidence="2" id="KW-1185">Reference proteome</keyword>
<dbReference type="Proteomes" id="UP000265618">
    <property type="component" value="Unassembled WGS sequence"/>
</dbReference>
<evidence type="ECO:0000313" key="1">
    <source>
        <dbReference type="EMBL" id="GIQ86179.1"/>
    </source>
</evidence>
<name>A0A9K3D2L9_9EUKA</name>
<organism evidence="1 2">
    <name type="scientific">Kipferlia bialata</name>
    <dbReference type="NCBI Taxonomy" id="797122"/>
    <lineage>
        <taxon>Eukaryota</taxon>
        <taxon>Metamonada</taxon>
        <taxon>Carpediemonas-like organisms</taxon>
        <taxon>Kipferlia</taxon>
    </lineage>
</organism>
<proteinExistence type="predicted"/>
<dbReference type="InterPro" id="IPR011989">
    <property type="entry name" value="ARM-like"/>
</dbReference>
<protein>
    <recommendedName>
        <fullName evidence="3">Armadillo-like helical</fullName>
    </recommendedName>
</protein>
<gene>
    <name evidence="1" type="ORF">KIPB_007981</name>
</gene>
<dbReference type="Gene3D" id="1.25.10.10">
    <property type="entry name" value="Leucine-rich Repeat Variant"/>
    <property type="match status" value="1"/>
</dbReference>
<evidence type="ECO:0008006" key="3">
    <source>
        <dbReference type="Google" id="ProtNLM"/>
    </source>
</evidence>
<sequence>MLLATMKEYTDSVKGDLRCIFPSSGIAPLASVIRGYIKDEGAQFGAWGCMLMATDHMDDLTPCMKEKLHVHAVKAITTHKHSINVCMGVVAVLSNLSEGDHKNIHVLLAEAGVVKALRTAMVEHGAEVPLLVRRVMTALRWMSDTDAVKPHCVVSGCHKWALEAMSMHIQDVNIVHSGASTLLHLHQDNSVAAHLMRKDSLRTIVAVMNLHMEHQVIAGTLMCTLNSLMRIPCNYAALQEMGIPECVSRYARIHPRSRVGDMMQWDIAKASELQAETEAEADTNAHYVLTDADIESLILMHREPEYLASLLLPRDVEPLELQSMYQSTSAVPPEHAVVLYLPFYGERWLSGFTATLETSSLSVLNLMSIKNPSALKKELAKRPQIVVCTHRTPLAKEKTKRYKIHMCLWREMLKMGVRVRGYMFLDEENVAEDEAAARTMYTDLASTVETVYLKKQTADRQKEMAGQGDTLQCLPANRYFEEVWMGVCERYKGKGSES</sequence>
<accession>A0A9K3D2L9</accession>
<dbReference type="AlphaFoldDB" id="A0A9K3D2L9"/>
<comment type="caution">
    <text evidence="1">The sequence shown here is derived from an EMBL/GenBank/DDBJ whole genome shotgun (WGS) entry which is preliminary data.</text>
</comment>